<evidence type="ECO:0000313" key="4">
    <source>
        <dbReference type="Proteomes" id="UP001165121"/>
    </source>
</evidence>
<dbReference type="AlphaFoldDB" id="A0A9W6Y1C4"/>
<reference evidence="3" key="1">
    <citation type="submission" date="2023-04" db="EMBL/GenBank/DDBJ databases">
        <title>Phytophthora fragariaefolia NBRC 109709.</title>
        <authorList>
            <person name="Ichikawa N."/>
            <person name="Sato H."/>
            <person name="Tonouchi N."/>
        </authorList>
    </citation>
    <scope>NUCLEOTIDE SEQUENCE</scope>
    <source>
        <strain evidence="3">NBRC 109709</strain>
    </source>
</reference>
<dbReference type="InterPro" id="IPR056924">
    <property type="entry name" value="SH3_Tf2-1"/>
</dbReference>
<dbReference type="Pfam" id="PF24626">
    <property type="entry name" value="SH3_Tf2-1"/>
    <property type="match status" value="1"/>
</dbReference>
<organism evidence="3 4">
    <name type="scientific">Phytophthora fragariaefolia</name>
    <dbReference type="NCBI Taxonomy" id="1490495"/>
    <lineage>
        <taxon>Eukaryota</taxon>
        <taxon>Sar</taxon>
        <taxon>Stramenopiles</taxon>
        <taxon>Oomycota</taxon>
        <taxon>Peronosporomycetes</taxon>
        <taxon>Peronosporales</taxon>
        <taxon>Peronosporaceae</taxon>
        <taxon>Phytophthora</taxon>
    </lineage>
</organism>
<name>A0A9W6Y1C4_9STRA</name>
<protein>
    <submittedName>
        <fullName evidence="3">Unnamed protein product</fullName>
    </submittedName>
</protein>
<dbReference type="EMBL" id="BSXT01002568">
    <property type="protein sequence ID" value="GMF49691.1"/>
    <property type="molecule type" value="Genomic_DNA"/>
</dbReference>
<feature type="compositionally biased region" description="Basic and acidic residues" evidence="1">
    <location>
        <begin position="235"/>
        <end position="264"/>
    </location>
</feature>
<evidence type="ECO:0000259" key="2">
    <source>
        <dbReference type="Pfam" id="PF24626"/>
    </source>
</evidence>
<evidence type="ECO:0000256" key="1">
    <source>
        <dbReference type="SAM" id="MobiDB-lite"/>
    </source>
</evidence>
<proteinExistence type="predicted"/>
<keyword evidence="4" id="KW-1185">Reference proteome</keyword>
<sequence>MMRLAGVRKSVTAPQAAQLFVDNVFGLHGLPETFCLHCKTHQVEHTPSTGGVALNNAVYSSTGFTPFYVNGLRHPRTPLTLPSASNWGGGEANVEVSRGLQGLRTSVKRNLLSFIETGEAVRQRVRDAMAAAQNTQKEQSDHQGRKNTQVFQLGDQVLLNTKNLPTQGVSAVGSTKLRPCFVGPFTVIGVHGHAYTQDLSSSMATHPPFYVDLLNPYRPAGDAEPAGSTASPSTDGRRPPSPERTVPREPGQERESERELEPLRGVRLASPSGPLGHTYS</sequence>
<dbReference type="Proteomes" id="UP001165121">
    <property type="component" value="Unassembled WGS sequence"/>
</dbReference>
<feature type="region of interest" description="Disordered" evidence="1">
    <location>
        <begin position="216"/>
        <end position="280"/>
    </location>
</feature>
<evidence type="ECO:0000313" key="3">
    <source>
        <dbReference type="EMBL" id="GMF49691.1"/>
    </source>
</evidence>
<gene>
    <name evidence="3" type="ORF">Pfra01_001967900</name>
</gene>
<accession>A0A9W6Y1C4</accession>
<feature type="domain" description="Tf2-1-like SH3-like" evidence="2">
    <location>
        <begin position="154"/>
        <end position="218"/>
    </location>
</feature>
<comment type="caution">
    <text evidence="3">The sequence shown here is derived from an EMBL/GenBank/DDBJ whole genome shotgun (WGS) entry which is preliminary data.</text>
</comment>
<dbReference type="PANTHER" id="PTHR45835:SF99">
    <property type="entry name" value="CHROMO DOMAIN-CONTAINING PROTEIN-RELATED"/>
    <property type="match status" value="1"/>
</dbReference>
<dbReference type="PANTHER" id="PTHR45835">
    <property type="entry name" value="YALI0A06105P"/>
    <property type="match status" value="1"/>
</dbReference>